<dbReference type="RefSeq" id="XP_031933648.1">
    <property type="nucleotide sequence ID" value="XM_032064895.1"/>
</dbReference>
<feature type="domain" description="C2H2-type" evidence="1">
    <location>
        <begin position="28"/>
        <end position="51"/>
    </location>
</feature>
<sequence length="81" mass="9593">MKMPRRRVSDTSYVSRPTTMTKKLRIACPLKGCLKEFSGSRELRKHYAKAHLPSWNEELLAQLYSKRLWFLRNTATRIVCH</sequence>
<evidence type="ECO:0000259" key="1">
    <source>
        <dbReference type="PROSITE" id="PS00028"/>
    </source>
</evidence>
<name>A0A5N7AL28_9EURO</name>
<organism evidence="2 3">
    <name type="scientific">Aspergillus caelatus</name>
    <dbReference type="NCBI Taxonomy" id="61420"/>
    <lineage>
        <taxon>Eukaryota</taxon>
        <taxon>Fungi</taxon>
        <taxon>Dikarya</taxon>
        <taxon>Ascomycota</taxon>
        <taxon>Pezizomycotina</taxon>
        <taxon>Eurotiomycetes</taxon>
        <taxon>Eurotiomycetidae</taxon>
        <taxon>Eurotiales</taxon>
        <taxon>Aspergillaceae</taxon>
        <taxon>Aspergillus</taxon>
        <taxon>Aspergillus subgen. Circumdati</taxon>
    </lineage>
</organism>
<gene>
    <name evidence="2" type="ORF">BDV27DRAFT_119578</name>
</gene>
<dbReference type="EMBL" id="ML737565">
    <property type="protein sequence ID" value="KAE8370567.1"/>
    <property type="molecule type" value="Genomic_DNA"/>
</dbReference>
<dbReference type="GeneID" id="43649341"/>
<reference evidence="2 3" key="1">
    <citation type="submission" date="2019-04" db="EMBL/GenBank/DDBJ databases">
        <title>Friends and foes A comparative genomics studyof 23 Aspergillus species from section Flavi.</title>
        <authorList>
            <consortium name="DOE Joint Genome Institute"/>
            <person name="Kjaerbolling I."/>
            <person name="Vesth T."/>
            <person name="Frisvad J.C."/>
            <person name="Nybo J.L."/>
            <person name="Theobald S."/>
            <person name="Kildgaard S."/>
            <person name="Isbrandt T."/>
            <person name="Kuo A."/>
            <person name="Sato A."/>
            <person name="Lyhne E.K."/>
            <person name="Kogle M.E."/>
            <person name="Wiebenga A."/>
            <person name="Kun R.S."/>
            <person name="Lubbers R.J."/>
            <person name="Makela M.R."/>
            <person name="Barry K."/>
            <person name="Chovatia M."/>
            <person name="Clum A."/>
            <person name="Daum C."/>
            <person name="Haridas S."/>
            <person name="He G."/>
            <person name="LaButti K."/>
            <person name="Lipzen A."/>
            <person name="Mondo S."/>
            <person name="Riley R."/>
            <person name="Salamov A."/>
            <person name="Simmons B.A."/>
            <person name="Magnuson J.K."/>
            <person name="Henrissat B."/>
            <person name="Mortensen U.H."/>
            <person name="Larsen T.O."/>
            <person name="Devries R.P."/>
            <person name="Grigoriev I.V."/>
            <person name="Machida M."/>
            <person name="Baker S.E."/>
            <person name="Andersen M.R."/>
        </authorList>
    </citation>
    <scope>NUCLEOTIDE SEQUENCE [LARGE SCALE GENOMIC DNA]</scope>
    <source>
        <strain evidence="2 3">CBS 763.97</strain>
    </source>
</reference>
<dbReference type="InterPro" id="IPR013087">
    <property type="entry name" value="Znf_C2H2_type"/>
</dbReference>
<evidence type="ECO:0000313" key="2">
    <source>
        <dbReference type="EMBL" id="KAE8370567.1"/>
    </source>
</evidence>
<proteinExistence type="predicted"/>
<protein>
    <recommendedName>
        <fullName evidence="1">C2H2-type domain-containing protein</fullName>
    </recommendedName>
</protein>
<keyword evidence="3" id="KW-1185">Reference proteome</keyword>
<evidence type="ECO:0000313" key="3">
    <source>
        <dbReference type="Proteomes" id="UP000326268"/>
    </source>
</evidence>
<dbReference type="Gene3D" id="3.30.160.60">
    <property type="entry name" value="Classic Zinc Finger"/>
    <property type="match status" value="1"/>
</dbReference>
<dbReference type="PROSITE" id="PS00028">
    <property type="entry name" value="ZINC_FINGER_C2H2_1"/>
    <property type="match status" value="1"/>
</dbReference>
<dbReference type="AlphaFoldDB" id="A0A5N7AL28"/>
<accession>A0A5N7AL28</accession>
<dbReference type="Proteomes" id="UP000326268">
    <property type="component" value="Unassembled WGS sequence"/>
</dbReference>